<dbReference type="GeneID" id="60201236"/>
<gene>
    <name evidence="1" type="ordered locus">P9515_02141</name>
</gene>
<dbReference type="SUPFAM" id="SSF56281">
    <property type="entry name" value="Metallo-hydrolase/oxidoreductase"/>
    <property type="match status" value="1"/>
</dbReference>
<dbReference type="Pfam" id="PF13483">
    <property type="entry name" value="Lactamase_B_3"/>
    <property type="match status" value="1"/>
</dbReference>
<dbReference type="PANTHER" id="PTHR39189">
    <property type="entry name" value="UPF0173 METAL-DEPENDENT HYDROLASE YTKL"/>
    <property type="match status" value="1"/>
</dbReference>
<dbReference type="PANTHER" id="PTHR39189:SF1">
    <property type="entry name" value="UPF0173 METAL-DEPENDENT HYDROLASE YTKL"/>
    <property type="match status" value="1"/>
</dbReference>
<dbReference type="OrthoDB" id="9789133at2"/>
<dbReference type="KEGG" id="pmc:P9515_02141"/>
<evidence type="ECO:0000313" key="2">
    <source>
        <dbReference type="Proteomes" id="UP000001589"/>
    </source>
</evidence>
<reference evidence="1 2" key="1">
    <citation type="journal article" date="2007" name="PLoS Genet.">
        <title>Patterns and implications of gene gain and loss in the evolution of Prochlorococcus.</title>
        <authorList>
            <person name="Kettler G.C."/>
            <person name="Martiny A.C."/>
            <person name="Huang K."/>
            <person name="Zucker J."/>
            <person name="Coleman M.L."/>
            <person name="Rodrigue S."/>
            <person name="Chen F."/>
            <person name="Lapidus A."/>
            <person name="Ferriera S."/>
            <person name="Johnson J."/>
            <person name="Steglich C."/>
            <person name="Church G.M."/>
            <person name="Richardson P."/>
            <person name="Chisholm S.W."/>
        </authorList>
    </citation>
    <scope>NUCLEOTIDE SEQUENCE [LARGE SCALE GENOMIC DNA]</scope>
    <source>
        <strain evidence="1 2">MIT 9515</strain>
    </source>
</reference>
<dbReference type="Gene3D" id="3.60.15.10">
    <property type="entry name" value="Ribonuclease Z/Hydroxyacylglutathione hydrolase-like"/>
    <property type="match status" value="1"/>
</dbReference>
<dbReference type="RefSeq" id="WP_011819537.1">
    <property type="nucleotide sequence ID" value="NC_008817.1"/>
</dbReference>
<dbReference type="InterPro" id="IPR036866">
    <property type="entry name" value="RibonucZ/Hydroxyglut_hydro"/>
</dbReference>
<organism evidence="1 2">
    <name type="scientific">Prochlorococcus marinus (strain MIT 9515)</name>
    <dbReference type="NCBI Taxonomy" id="167542"/>
    <lineage>
        <taxon>Bacteria</taxon>
        <taxon>Bacillati</taxon>
        <taxon>Cyanobacteriota</taxon>
        <taxon>Cyanophyceae</taxon>
        <taxon>Synechococcales</taxon>
        <taxon>Prochlorococcaceae</taxon>
        <taxon>Prochlorococcus</taxon>
    </lineage>
</organism>
<evidence type="ECO:0000313" key="1">
    <source>
        <dbReference type="EMBL" id="ABM71423.1"/>
    </source>
</evidence>
<dbReference type="GO" id="GO:0016787">
    <property type="term" value="F:hydrolase activity"/>
    <property type="evidence" value="ECO:0007669"/>
    <property type="project" value="UniProtKB-KW"/>
</dbReference>
<keyword evidence="1" id="KW-0378">Hydrolase</keyword>
<dbReference type="STRING" id="167542.P9515_02141"/>
<dbReference type="EMBL" id="CP000552">
    <property type="protein sequence ID" value="ABM71423.1"/>
    <property type="molecule type" value="Genomic_DNA"/>
</dbReference>
<protein>
    <submittedName>
        <fullName evidence="1">Predicted Zn-dependent hydrolases of the beta-lactamase fold</fullName>
    </submittedName>
</protein>
<dbReference type="HOGENOM" id="CLU_070010_3_0_3"/>
<dbReference type="Proteomes" id="UP000001589">
    <property type="component" value="Chromosome"/>
</dbReference>
<dbReference type="eggNOG" id="COG2220">
    <property type="taxonomic scope" value="Bacteria"/>
</dbReference>
<dbReference type="AlphaFoldDB" id="A2BUG2"/>
<accession>A2BUG2</accession>
<proteinExistence type="predicted"/>
<name>A2BUG2_PROM5</name>
<sequence>MNIIKLKKFFLFILFLFLIPPSALAGDLLLKSFGHGSFLIKGREKSILLNPFKAIGCARDLNEPKGVNADFILASSKLADEGYNPKDQLMFSKPGVYQFENILLNGIEVPHDRVGGRRLGMATVWTWEQNNLKIVHMGGAAGEMSINSQIILSRPDILFISIGGGFKSYNGREAADIVKTLKPSIVIPVHFIRDKKNIDDCDFSNSDLFLENMQDFKVKYLGKNFEINSKRIDKNTIYIFKD</sequence>